<dbReference type="FunFam" id="1.25.10.10:FF:000813">
    <property type="entry name" value="D-Importin 7/RanBP7"/>
    <property type="match status" value="1"/>
</dbReference>
<dbReference type="Pfam" id="PF08506">
    <property type="entry name" value="Cse1"/>
    <property type="match status" value="1"/>
</dbReference>
<keyword evidence="7" id="KW-0539">Nucleus</keyword>
<evidence type="ECO:0000256" key="2">
    <source>
        <dbReference type="ARBA" id="ARBA00004496"/>
    </source>
</evidence>
<keyword evidence="11" id="KW-1185">Reference proteome</keyword>
<feature type="domain" description="Importin N-terminal" evidence="9">
    <location>
        <begin position="1"/>
        <end position="82"/>
    </location>
</feature>
<organism evidence="10 11">
    <name type="scientific">Paralvinella palmiformis</name>
    <dbReference type="NCBI Taxonomy" id="53620"/>
    <lineage>
        <taxon>Eukaryota</taxon>
        <taxon>Metazoa</taxon>
        <taxon>Spiralia</taxon>
        <taxon>Lophotrochozoa</taxon>
        <taxon>Annelida</taxon>
        <taxon>Polychaeta</taxon>
        <taxon>Sedentaria</taxon>
        <taxon>Canalipalpata</taxon>
        <taxon>Terebellida</taxon>
        <taxon>Terebelliformia</taxon>
        <taxon>Alvinellidae</taxon>
        <taxon>Paralvinella</taxon>
    </lineage>
</organism>
<dbReference type="GO" id="GO:0005829">
    <property type="term" value="C:cytosol"/>
    <property type="evidence" value="ECO:0007669"/>
    <property type="project" value="TreeGrafter"/>
</dbReference>
<keyword evidence="4" id="KW-0813">Transport</keyword>
<comment type="subcellular location">
    <subcellularLocation>
        <location evidence="2">Cytoplasm</location>
    </subcellularLocation>
    <subcellularLocation>
        <location evidence="1">Nucleus</location>
    </subcellularLocation>
</comment>
<name>A0AAD9N3Z1_9ANNE</name>
<dbReference type="PROSITE" id="PS50166">
    <property type="entry name" value="IMPORTIN_B_NT"/>
    <property type="match status" value="1"/>
</dbReference>
<keyword evidence="6" id="KW-0653">Protein transport</keyword>
<feature type="region of interest" description="Disordered" evidence="8">
    <location>
        <begin position="904"/>
        <end position="934"/>
    </location>
</feature>
<dbReference type="PANTHER" id="PTHR10997:SF18">
    <property type="entry name" value="D-IMPORTIN 7_RANBP7"/>
    <property type="match status" value="1"/>
</dbReference>
<evidence type="ECO:0000313" key="10">
    <source>
        <dbReference type="EMBL" id="KAK2154166.1"/>
    </source>
</evidence>
<dbReference type="InterPro" id="IPR001494">
    <property type="entry name" value="Importin-beta_N"/>
</dbReference>
<dbReference type="Proteomes" id="UP001208570">
    <property type="component" value="Unassembled WGS sequence"/>
</dbReference>
<dbReference type="SUPFAM" id="SSF48371">
    <property type="entry name" value="ARM repeat"/>
    <property type="match status" value="1"/>
</dbReference>
<evidence type="ECO:0000256" key="8">
    <source>
        <dbReference type="SAM" id="MobiDB-lite"/>
    </source>
</evidence>
<evidence type="ECO:0000256" key="5">
    <source>
        <dbReference type="ARBA" id="ARBA00022490"/>
    </source>
</evidence>
<dbReference type="GO" id="GO:0006606">
    <property type="term" value="P:protein import into nucleus"/>
    <property type="evidence" value="ECO:0007669"/>
    <property type="project" value="TreeGrafter"/>
</dbReference>
<evidence type="ECO:0000256" key="6">
    <source>
        <dbReference type="ARBA" id="ARBA00022927"/>
    </source>
</evidence>
<dbReference type="InterPro" id="IPR013713">
    <property type="entry name" value="XPO2_central"/>
</dbReference>
<proteinExistence type="inferred from homology"/>
<dbReference type="PANTHER" id="PTHR10997">
    <property type="entry name" value="IMPORTIN-7, 8, 11"/>
    <property type="match status" value="1"/>
</dbReference>
<comment type="similarity">
    <text evidence="3">Belongs to the importin beta family.</text>
</comment>
<dbReference type="InterPro" id="IPR058669">
    <property type="entry name" value="TPR_IPO7/11-like"/>
</dbReference>
<evidence type="ECO:0000313" key="11">
    <source>
        <dbReference type="Proteomes" id="UP001208570"/>
    </source>
</evidence>
<comment type="caution">
    <text evidence="10">The sequence shown here is derived from an EMBL/GenBank/DDBJ whole genome shotgun (WGS) entry which is preliminary data.</text>
</comment>
<keyword evidence="5" id="KW-0963">Cytoplasm</keyword>
<protein>
    <recommendedName>
        <fullName evidence="9">Importin N-terminal domain-containing protein</fullName>
    </recommendedName>
</protein>
<sequence>MVTSICNLVHKIIGFAPTLLQLVMSEQVDIPVRQAGVIYLKKMVCQFWEQKEPATVTEPVPFFIHEQDKQVIRDNVVEAVITTPQPVRVQLAVCISQLIKYDYPARWPGIAEKVAMYLQSDAHNTWMGALICLYQLVKNFEFKKPEERLTLNQAMHHILPIIQQRCLQLMADQSEPAILLQKQILKVFFALIQFHLPLDLITKEMFTQWMELVRQIIDKPIPEHTSQVDEDERPELSWWKLKKWACHIVTRCFERYGSPGSVMKEYTEFARWYLKSFSGGILAVLLKLLDQYRQKQYVSPRVLQQILNYLNIGVDHAFSWKIIKPHMLVIIQKIIFPLMCHTDEDQELWESDPAEYIRVKYDVFQEFFSPVTAAQTLLCTVVTRRKEMLQRTMGFIMAILTNNDGPTDPRHKAGALHMVGAVAETLLQKKIYKDQAEGMIIQHVFPEFASPHGYLRARACWVLNHFSEVKFKQPTTLEKAVELTRLAMCTDKELPVRVEGAVALQQLLGNQDKAKDFLLPHLGTIVLELLKIIRETESDDLTSVMQKIVCVYQEEIAPLALEICTHLAETFAEVLNSSTDSDEKAILAMGILNTLDTIVTVMEDQKEVIQNIEGVVLNVIGLILQQNLMEFYDESLTLIYSLTSKFVSERMWNVFPLLYDIFKNDGFDYFTDMMPALHNYITVDPDHFIANPRNMEIIYDMCKTIMAADSGEDAECHAAKLLEVLLIQFKGKIDQVVPLFIELALERLTREVKTSELRTMCLQVVIAALYYNPSMLFELLEKIHMPNTNQPITQQFLKQWMQDTDCFLGLHDRKICVLGLCMLLDTTGNRPQEITSIAGDIIPACIMLFDGLKRAYQYRAEQEDSSDEESDEEEFVAAELDDDDDVIDEEGEQYLEKLGRITNADEVGEDCDEEDYESEETPLESYETPLDRDETEVDEYQVFKNVLQNLEHSDPAWYHMLMAQLNESQQKQLQEIFSLAEKRRAAMESKKIEQRGGYVFNQTVVPGSFNFGGVPPQ</sequence>
<dbReference type="Gene3D" id="1.25.10.10">
    <property type="entry name" value="Leucine-rich Repeat Variant"/>
    <property type="match status" value="1"/>
</dbReference>
<gene>
    <name evidence="10" type="ORF">LSH36_275g06021</name>
</gene>
<dbReference type="GO" id="GO:0005635">
    <property type="term" value="C:nuclear envelope"/>
    <property type="evidence" value="ECO:0007669"/>
    <property type="project" value="TreeGrafter"/>
</dbReference>
<accession>A0AAD9N3Z1</accession>
<feature type="compositionally biased region" description="Acidic residues" evidence="8">
    <location>
        <begin position="906"/>
        <end position="922"/>
    </location>
</feature>
<dbReference type="Pfam" id="PF03810">
    <property type="entry name" value="IBN_N"/>
    <property type="match status" value="1"/>
</dbReference>
<dbReference type="SMART" id="SM00913">
    <property type="entry name" value="IBN_N"/>
    <property type="match status" value="1"/>
</dbReference>
<evidence type="ECO:0000256" key="1">
    <source>
        <dbReference type="ARBA" id="ARBA00004123"/>
    </source>
</evidence>
<reference evidence="10" key="1">
    <citation type="journal article" date="2023" name="Mol. Biol. Evol.">
        <title>Third-Generation Sequencing Reveals the Adaptive Role of the Epigenome in Three Deep-Sea Polychaetes.</title>
        <authorList>
            <person name="Perez M."/>
            <person name="Aroh O."/>
            <person name="Sun Y."/>
            <person name="Lan Y."/>
            <person name="Juniper S.K."/>
            <person name="Young C.R."/>
            <person name="Angers B."/>
            <person name="Qian P.Y."/>
        </authorList>
    </citation>
    <scope>NUCLEOTIDE SEQUENCE</scope>
    <source>
        <strain evidence="10">P08H-3</strain>
    </source>
</reference>
<evidence type="ECO:0000256" key="3">
    <source>
        <dbReference type="ARBA" id="ARBA00007991"/>
    </source>
</evidence>
<evidence type="ECO:0000256" key="4">
    <source>
        <dbReference type="ARBA" id="ARBA00022448"/>
    </source>
</evidence>
<dbReference type="GO" id="GO:0031267">
    <property type="term" value="F:small GTPase binding"/>
    <property type="evidence" value="ECO:0007669"/>
    <property type="project" value="InterPro"/>
</dbReference>
<dbReference type="InterPro" id="IPR011989">
    <property type="entry name" value="ARM-like"/>
</dbReference>
<dbReference type="EMBL" id="JAODUP010000275">
    <property type="protein sequence ID" value="KAK2154166.1"/>
    <property type="molecule type" value="Genomic_DNA"/>
</dbReference>
<dbReference type="AlphaFoldDB" id="A0AAD9N3Z1"/>
<dbReference type="InterPro" id="IPR016024">
    <property type="entry name" value="ARM-type_fold"/>
</dbReference>
<dbReference type="Pfam" id="PF25758">
    <property type="entry name" value="TPR_IPO11"/>
    <property type="match status" value="1"/>
</dbReference>
<evidence type="ECO:0000256" key="7">
    <source>
        <dbReference type="ARBA" id="ARBA00023242"/>
    </source>
</evidence>
<evidence type="ECO:0000259" key="9">
    <source>
        <dbReference type="PROSITE" id="PS50166"/>
    </source>
</evidence>